<organism evidence="3 4">
    <name type="scientific">Desulforamulus hydrothermalis Lam5 = DSM 18033</name>
    <dbReference type="NCBI Taxonomy" id="1121428"/>
    <lineage>
        <taxon>Bacteria</taxon>
        <taxon>Bacillati</taxon>
        <taxon>Bacillota</taxon>
        <taxon>Clostridia</taxon>
        <taxon>Eubacteriales</taxon>
        <taxon>Peptococcaceae</taxon>
        <taxon>Desulforamulus</taxon>
    </lineage>
</organism>
<dbReference type="PANTHER" id="PTHR45138">
    <property type="entry name" value="REGULATORY COMPONENTS OF SENSORY TRANSDUCTION SYSTEM"/>
    <property type="match status" value="1"/>
</dbReference>
<feature type="transmembrane region" description="Helical" evidence="1">
    <location>
        <begin position="213"/>
        <end position="235"/>
    </location>
</feature>
<dbReference type="GO" id="GO:0052621">
    <property type="term" value="F:diguanylate cyclase activity"/>
    <property type="evidence" value="ECO:0007669"/>
    <property type="project" value="TreeGrafter"/>
</dbReference>
<keyword evidence="1" id="KW-0472">Membrane</keyword>
<dbReference type="PANTHER" id="PTHR45138:SF9">
    <property type="entry name" value="DIGUANYLATE CYCLASE DGCM-RELATED"/>
    <property type="match status" value="1"/>
</dbReference>
<gene>
    <name evidence="3" type="ORF">DESHY_160093</name>
</gene>
<dbReference type="SMART" id="SM00267">
    <property type="entry name" value="GGDEF"/>
    <property type="match status" value="1"/>
</dbReference>
<dbReference type="OrthoDB" id="9783388at2"/>
<dbReference type="eggNOG" id="COG3706">
    <property type="taxonomic scope" value="Bacteria"/>
</dbReference>
<evidence type="ECO:0000313" key="3">
    <source>
        <dbReference type="EMBL" id="CCO07969.1"/>
    </source>
</evidence>
<dbReference type="FunFam" id="3.30.70.270:FF:000001">
    <property type="entry name" value="Diguanylate cyclase domain protein"/>
    <property type="match status" value="1"/>
</dbReference>
<evidence type="ECO:0000259" key="2">
    <source>
        <dbReference type="PROSITE" id="PS50887"/>
    </source>
</evidence>
<dbReference type="Pfam" id="PF00990">
    <property type="entry name" value="GGDEF"/>
    <property type="match status" value="1"/>
</dbReference>
<feature type="transmembrane region" description="Helical" evidence="1">
    <location>
        <begin position="12"/>
        <end position="32"/>
    </location>
</feature>
<dbReference type="InterPro" id="IPR050469">
    <property type="entry name" value="Diguanylate_Cyclase"/>
</dbReference>
<dbReference type="InterPro" id="IPR029787">
    <property type="entry name" value="Nucleotide_cyclase"/>
</dbReference>
<dbReference type="Gene3D" id="3.30.70.270">
    <property type="match status" value="1"/>
</dbReference>
<dbReference type="STRING" id="1121428.DESHY_160093"/>
<comment type="caution">
    <text evidence="3">The sequence shown here is derived from an EMBL/GenBank/DDBJ whole genome shotgun (WGS) entry which is preliminary data.</text>
</comment>
<sequence length="408" mass="46737">MGKIKLSSPVQIFIVSFFAMAVALATLGYSAYHACYELLAKNVGLRAQATAQVAAQLVRLDRQLVAEMQGLDIQSSRRHPATLAFKKQMAPLLQQQDIKFIYVETKLQGPQIRYFVTPEEEHVFGQPPGTPLEYFYVFTSEDESSYTNRDRYDVADPLRQQAYAEKKPVYGEPLKSKWGELITGYAPIFERDGQFVGLLGVDISGQEFTKNILYVRNIIIISFGIIVILGGFFLYRAVRILSKPMYLDELTKLYNRQYMKARLEEEVNRAKRYGRPLSVLMLDLDFFKQINDCYGHQAGDLVLRNISRLLLLNLREEDIACRYGGEEMVIILPETDLPEAAVVAERLRQSIERMEFILPGKEKPVKITVSIGIAELTREDTPDMLLQRADEGLYLAKRRGRNRYDFCQ</sequence>
<dbReference type="Gene3D" id="3.30.450.20">
    <property type="entry name" value="PAS domain"/>
    <property type="match status" value="1"/>
</dbReference>
<dbReference type="Proteomes" id="UP000009315">
    <property type="component" value="Unassembled WGS sequence"/>
</dbReference>
<evidence type="ECO:0000256" key="1">
    <source>
        <dbReference type="SAM" id="Phobius"/>
    </source>
</evidence>
<keyword evidence="4" id="KW-1185">Reference proteome</keyword>
<keyword evidence="1" id="KW-1133">Transmembrane helix</keyword>
<dbReference type="SUPFAM" id="SSF103190">
    <property type="entry name" value="Sensory domain-like"/>
    <property type="match status" value="1"/>
</dbReference>
<dbReference type="PROSITE" id="PS50887">
    <property type="entry name" value="GGDEF"/>
    <property type="match status" value="1"/>
</dbReference>
<dbReference type="NCBIfam" id="TIGR00254">
    <property type="entry name" value="GGDEF"/>
    <property type="match status" value="1"/>
</dbReference>
<dbReference type="EMBL" id="CAOS01000008">
    <property type="protein sequence ID" value="CCO07969.1"/>
    <property type="molecule type" value="Genomic_DNA"/>
</dbReference>
<protein>
    <submittedName>
        <fullName evidence="3">Diguanylate cyclase</fullName>
    </submittedName>
</protein>
<dbReference type="RefSeq" id="WP_008411114.1">
    <property type="nucleotide sequence ID" value="NZ_CAOS01000008.1"/>
</dbReference>
<accession>K8DYM8</accession>
<dbReference type="CDD" id="cd01949">
    <property type="entry name" value="GGDEF"/>
    <property type="match status" value="1"/>
</dbReference>
<name>K8DYM8_9FIRM</name>
<keyword evidence="1" id="KW-0812">Transmembrane</keyword>
<dbReference type="InterPro" id="IPR029151">
    <property type="entry name" value="Sensor-like_sf"/>
</dbReference>
<evidence type="ECO:0000313" key="4">
    <source>
        <dbReference type="Proteomes" id="UP000009315"/>
    </source>
</evidence>
<dbReference type="AlphaFoldDB" id="K8DYM8"/>
<dbReference type="SUPFAM" id="SSF55073">
    <property type="entry name" value="Nucleotide cyclase"/>
    <property type="match status" value="1"/>
</dbReference>
<reference evidence="3 4" key="1">
    <citation type="journal article" date="2013" name="Genome Announc.">
        <title>Genome Sequence of the Sulfate-Reducing Bacterium Desulfotomaculum hydrothermale Lam5(T).</title>
        <authorList>
            <person name="Amin O."/>
            <person name="Fardeau M.L."/>
            <person name="Valette O."/>
            <person name="Hirschler-Rea A."/>
            <person name="Barbe V."/>
            <person name="Medigue C."/>
            <person name="Vacherie B."/>
            <person name="Ollivier B."/>
            <person name="Bertin P.N."/>
            <person name="Dolla A."/>
        </authorList>
    </citation>
    <scope>NUCLEOTIDE SEQUENCE [LARGE SCALE GENOMIC DNA]</scope>
    <source>
        <strain evidence="4">Lam5 / DSM 18033</strain>
    </source>
</reference>
<dbReference type="CDD" id="cd18773">
    <property type="entry name" value="PDC1_HK_sensor"/>
    <property type="match status" value="1"/>
</dbReference>
<dbReference type="InterPro" id="IPR043128">
    <property type="entry name" value="Rev_trsase/Diguanyl_cyclase"/>
</dbReference>
<proteinExistence type="predicted"/>
<feature type="domain" description="GGDEF" evidence="2">
    <location>
        <begin position="275"/>
        <end position="408"/>
    </location>
</feature>
<dbReference type="InterPro" id="IPR000160">
    <property type="entry name" value="GGDEF_dom"/>
</dbReference>